<comment type="caution">
    <text evidence="3">The sequence shown here is derived from an EMBL/GenBank/DDBJ whole genome shotgun (WGS) entry which is preliminary data.</text>
</comment>
<protein>
    <submittedName>
        <fullName evidence="3">Universal stress protein</fullName>
    </submittedName>
</protein>
<comment type="similarity">
    <text evidence="1">Belongs to the universal stress protein A family.</text>
</comment>
<dbReference type="SUPFAM" id="SSF52402">
    <property type="entry name" value="Adenine nucleotide alpha hydrolases-like"/>
    <property type="match status" value="2"/>
</dbReference>
<accession>A0ABV5FE16</accession>
<gene>
    <name evidence="3" type="ORF">ACFFU9_13175</name>
</gene>
<dbReference type="CDD" id="cd00293">
    <property type="entry name" value="USP-like"/>
    <property type="match status" value="1"/>
</dbReference>
<dbReference type="PANTHER" id="PTHR46268:SF6">
    <property type="entry name" value="UNIVERSAL STRESS PROTEIN UP12"/>
    <property type="match status" value="1"/>
</dbReference>
<dbReference type="Gene3D" id="3.40.50.12370">
    <property type="match status" value="1"/>
</dbReference>
<dbReference type="InterPro" id="IPR006015">
    <property type="entry name" value="Universal_stress_UspA"/>
</dbReference>
<keyword evidence="4" id="KW-1185">Reference proteome</keyword>
<dbReference type="EMBL" id="JBHMFC010000086">
    <property type="protein sequence ID" value="MFB9057693.1"/>
    <property type="molecule type" value="Genomic_DNA"/>
</dbReference>
<dbReference type="InterPro" id="IPR006016">
    <property type="entry name" value="UspA"/>
</dbReference>
<dbReference type="PANTHER" id="PTHR46268">
    <property type="entry name" value="STRESS RESPONSE PROTEIN NHAX"/>
    <property type="match status" value="1"/>
</dbReference>
<proteinExistence type="inferred from homology"/>
<feature type="domain" description="UspA" evidence="2">
    <location>
        <begin position="5"/>
        <end position="141"/>
    </location>
</feature>
<reference evidence="3 4" key="1">
    <citation type="submission" date="2024-09" db="EMBL/GenBank/DDBJ databases">
        <authorList>
            <person name="Sun Q."/>
            <person name="Mori K."/>
        </authorList>
    </citation>
    <scope>NUCLEOTIDE SEQUENCE [LARGE SCALE GENOMIC DNA]</scope>
    <source>
        <strain evidence="3 4">CECT 8622</strain>
    </source>
</reference>
<name>A0ABV5FE16_9FLAO</name>
<dbReference type="Proteomes" id="UP001589585">
    <property type="component" value="Unassembled WGS sequence"/>
</dbReference>
<evidence type="ECO:0000259" key="2">
    <source>
        <dbReference type="Pfam" id="PF00582"/>
    </source>
</evidence>
<evidence type="ECO:0000256" key="1">
    <source>
        <dbReference type="ARBA" id="ARBA00008791"/>
    </source>
</evidence>
<dbReference type="Pfam" id="PF00582">
    <property type="entry name" value="Usp"/>
    <property type="match status" value="1"/>
</dbReference>
<organism evidence="3 4">
    <name type="scientific">Mariniflexile ostreae</name>
    <dbReference type="NCBI Taxonomy" id="1520892"/>
    <lineage>
        <taxon>Bacteria</taxon>
        <taxon>Pseudomonadati</taxon>
        <taxon>Bacteroidota</taxon>
        <taxon>Flavobacteriia</taxon>
        <taxon>Flavobacteriales</taxon>
        <taxon>Flavobacteriaceae</taxon>
        <taxon>Mariniflexile</taxon>
    </lineage>
</organism>
<evidence type="ECO:0000313" key="3">
    <source>
        <dbReference type="EMBL" id="MFB9057693.1"/>
    </source>
</evidence>
<dbReference type="PRINTS" id="PR01438">
    <property type="entry name" value="UNVRSLSTRESS"/>
</dbReference>
<sequence>MSKMNTIIVASDFSQEAKNATEYAIGIAKKTGAKLVVFNLYIVSVHAVHARLPYKSILQSIDAAKTKVENRVQKLSETHGIDITADFAMGNFFNQLKRAIKEHHAEMVVMGMHVKTLDGDLLGSTTSEAIHKIKIPILAVPLKAKFKGVTKILFACDLNRGVNDAILNRIKQTTRKFNSELNVFHVNDKVSSLESNTELLEPLEEVSYFYKSVQSEAVIEEIKKELLAYQPDILIMVPFEYGFWSSLIHKSKTRMMSSGLDMPLLSIHA</sequence>
<evidence type="ECO:0000313" key="4">
    <source>
        <dbReference type="Proteomes" id="UP001589585"/>
    </source>
</evidence>